<organism evidence="3 4">
    <name type="scientific">Enterococcus avium</name>
    <name type="common">Streptococcus avium</name>
    <dbReference type="NCBI Taxonomy" id="33945"/>
    <lineage>
        <taxon>Bacteria</taxon>
        <taxon>Bacillati</taxon>
        <taxon>Bacillota</taxon>
        <taxon>Bacilli</taxon>
        <taxon>Lactobacillales</taxon>
        <taxon>Enterococcaceae</taxon>
        <taxon>Enterococcus</taxon>
    </lineage>
</organism>
<dbReference type="PROSITE" id="PS51257">
    <property type="entry name" value="PROKAR_LIPOPROTEIN"/>
    <property type="match status" value="1"/>
</dbReference>
<protein>
    <recommendedName>
        <fullName evidence="2">Bacterial Ig domain-containing protein</fullName>
    </recommendedName>
</protein>
<dbReference type="AlphaFoldDB" id="A0A8B5VTY0"/>
<feature type="compositionally biased region" description="Polar residues" evidence="1">
    <location>
        <begin position="55"/>
        <end position="108"/>
    </location>
</feature>
<evidence type="ECO:0000256" key="1">
    <source>
        <dbReference type="SAM" id="MobiDB-lite"/>
    </source>
</evidence>
<dbReference type="InterPro" id="IPR046776">
    <property type="entry name" value="Pectate_lyase_5"/>
</dbReference>
<comment type="caution">
    <text evidence="3">The sequence shown here is derived from an EMBL/GenBank/DDBJ whole genome shotgun (WGS) entry which is preliminary data.</text>
</comment>
<sequence length="687" mass="73544">MRKISEVRYLLPIVLLFGISIGCGRTVGATIVEENTNDSAENAILSNRPEDTKMSGITNDGSLEPKNVQSSTKNSDISVPGKGQNTASSSETNASVESNQTKESSGLVEQQADKKVADQATVNVDTYEEFKAALLDSNVQTISLENDIKILDSFNFIGNKKISGNGHTLDVNYQSVGVALSNAVCTIEEIHLINQPIYSFFWSEYPGVTGNYKNVTSSGYQFIYLAAGTANLEGNIEASANLQEIFQGQKLNVGDHSNVTFKDTANAIAIYSGDGLTVGDGANFTVDAQGLGMFMYNVNGKIDLHGNVEINSATDSAIRGGANNGSLIIYNDAKLKATSKVTDEEAILLYNGSVIVKSNGTLVATSEGLQSTLQTGNKLELQEGSNFMIANSKGNALGAWELKTKVSLSSSQGVSTWKIGNIGTEMPDAIYQGPLSASFTLDTYTTGQHTLDLASNNSTFKADFDSGKVAKIAGGIYSKKTEIAPTTIDKLTTESTQVSGTAEPEAILEIKADGKVIASGTVNKNGEYKLAIPNQKEGTKVVAVARSGGLSAEASTIVQAVGPRIELPDVINFKSQEIPPQDTLIKFVGDQEINVFDDSKKKSTTWTLSVREDQPLKNESGELLVNRLEIYNQGKLFQITDENQPLFEGKGQFSVKLADCMRLALHPADKIGSYKGALMWTFIKGPQ</sequence>
<dbReference type="InterPro" id="IPR041498">
    <property type="entry name" value="Big_6"/>
</dbReference>
<gene>
    <name evidence="3" type="ORF">AUF17_16955</name>
</gene>
<feature type="region of interest" description="Disordered" evidence="1">
    <location>
        <begin position="41"/>
        <end position="112"/>
    </location>
</feature>
<dbReference type="Gene3D" id="2.60.40.10">
    <property type="entry name" value="Immunoglobulins"/>
    <property type="match status" value="1"/>
</dbReference>
<dbReference type="Proteomes" id="UP000316316">
    <property type="component" value="Unassembled WGS sequence"/>
</dbReference>
<dbReference type="Pfam" id="PF17936">
    <property type="entry name" value="Big_6"/>
    <property type="match status" value="1"/>
</dbReference>
<dbReference type="Pfam" id="PF20585">
    <property type="entry name" value="Pectate_lyase_5"/>
    <property type="match status" value="1"/>
</dbReference>
<name>A0A8B5VTY0_ENTAV</name>
<evidence type="ECO:0000259" key="2">
    <source>
        <dbReference type="Pfam" id="PF17936"/>
    </source>
</evidence>
<dbReference type="EMBL" id="PDXQ01000002">
    <property type="protein sequence ID" value="TRZ28407.1"/>
    <property type="molecule type" value="Genomic_DNA"/>
</dbReference>
<proteinExistence type="predicted"/>
<accession>A0A8B5VTY0</accession>
<feature type="domain" description="Bacterial Ig" evidence="2">
    <location>
        <begin position="484"/>
        <end position="553"/>
    </location>
</feature>
<dbReference type="RefSeq" id="WP_144325664.1">
    <property type="nucleotide sequence ID" value="NZ_JAOUSU010000004.1"/>
</dbReference>
<dbReference type="InterPro" id="IPR013783">
    <property type="entry name" value="Ig-like_fold"/>
</dbReference>
<reference evidence="3 4" key="1">
    <citation type="submission" date="2017-10" db="EMBL/GenBank/DDBJ databases">
        <title>FDA dAtabase for Regulatory Grade micrObial Sequences (FDA-ARGOS): Supporting development and validation of Infectious Disease Dx tests.</title>
        <authorList>
            <person name="Campos J."/>
            <person name="Goldberg B."/>
            <person name="Tallon L.J."/>
            <person name="Sadzewicz L."/>
            <person name="Sengamalay N."/>
            <person name="Ott S."/>
            <person name="Godinez A."/>
            <person name="Nagaraj S."/>
            <person name="Vyas G."/>
            <person name="Aluvathingal J."/>
            <person name="Nadendla S."/>
            <person name="Geyer C."/>
            <person name="Nandy P."/>
            <person name="Hobson J."/>
            <person name="Sichtig H."/>
        </authorList>
    </citation>
    <scope>NUCLEOTIDE SEQUENCE [LARGE SCALE GENOMIC DNA]</scope>
    <source>
        <strain evidence="3 4">FDAARGOS_185</strain>
    </source>
</reference>
<evidence type="ECO:0000313" key="4">
    <source>
        <dbReference type="Proteomes" id="UP000316316"/>
    </source>
</evidence>
<evidence type="ECO:0000313" key="3">
    <source>
        <dbReference type="EMBL" id="TRZ28407.1"/>
    </source>
</evidence>